<evidence type="ECO:0000313" key="11">
    <source>
        <dbReference type="Proteomes" id="UP001205105"/>
    </source>
</evidence>
<feature type="repeat" description="ANK" evidence="6">
    <location>
        <begin position="444"/>
        <end position="476"/>
    </location>
</feature>
<feature type="transmembrane region" description="Helical" evidence="8">
    <location>
        <begin position="670"/>
        <end position="690"/>
    </location>
</feature>
<protein>
    <recommendedName>
        <fullName evidence="4">protein-S-isoprenylcysteine alpha-carbonyl methylesterase</fullName>
        <ecNumber evidence="4">3.1.1.n2</ecNumber>
    </recommendedName>
</protein>
<feature type="repeat" description="ANK" evidence="6">
    <location>
        <begin position="272"/>
        <end position="305"/>
    </location>
</feature>
<dbReference type="InterPro" id="IPR002110">
    <property type="entry name" value="Ankyrin_rpt"/>
</dbReference>
<evidence type="ECO:0000256" key="8">
    <source>
        <dbReference type="SAM" id="Phobius"/>
    </source>
</evidence>
<feature type="region of interest" description="Disordered" evidence="7">
    <location>
        <begin position="1"/>
        <end position="37"/>
    </location>
</feature>
<keyword evidence="2 6" id="KW-0040">ANK repeat</keyword>
<dbReference type="InterPro" id="IPR049492">
    <property type="entry name" value="BD-FAE-like_dom"/>
</dbReference>
<dbReference type="AlphaFoldDB" id="A0AAD5DK70"/>
<feature type="repeat" description="ANK" evidence="6">
    <location>
        <begin position="378"/>
        <end position="410"/>
    </location>
</feature>
<evidence type="ECO:0000256" key="2">
    <source>
        <dbReference type="ARBA" id="ARBA00023043"/>
    </source>
</evidence>
<feature type="repeat" description="ANK" evidence="6">
    <location>
        <begin position="135"/>
        <end position="167"/>
    </location>
</feature>
<evidence type="ECO:0000259" key="9">
    <source>
        <dbReference type="SMART" id="SM00504"/>
    </source>
</evidence>
<evidence type="ECO:0000256" key="4">
    <source>
        <dbReference type="ARBA" id="ARBA00038928"/>
    </source>
</evidence>
<dbReference type="GO" id="GO:0004842">
    <property type="term" value="F:ubiquitin-protein transferase activity"/>
    <property type="evidence" value="ECO:0007669"/>
    <property type="project" value="InterPro"/>
</dbReference>
<feature type="domain" description="U-box" evidence="9">
    <location>
        <begin position="471"/>
        <end position="525"/>
    </location>
</feature>
<proteinExistence type="inferred from homology"/>
<keyword evidence="8" id="KW-1133">Transmembrane helix</keyword>
<feature type="repeat" description="ANK" evidence="6">
    <location>
        <begin position="102"/>
        <end position="134"/>
    </location>
</feature>
<dbReference type="SMART" id="SM00504">
    <property type="entry name" value="Ubox"/>
    <property type="match status" value="1"/>
</dbReference>
<feature type="transmembrane region" description="Helical" evidence="8">
    <location>
        <begin position="643"/>
        <end position="664"/>
    </location>
</feature>
<dbReference type="InterPro" id="IPR003613">
    <property type="entry name" value="Ubox_domain"/>
</dbReference>
<evidence type="ECO:0000256" key="7">
    <source>
        <dbReference type="SAM" id="MobiDB-lite"/>
    </source>
</evidence>
<dbReference type="Pfam" id="PF12796">
    <property type="entry name" value="Ank_2"/>
    <property type="match status" value="3"/>
</dbReference>
<dbReference type="InterPro" id="IPR036770">
    <property type="entry name" value="Ankyrin_rpt-contain_sf"/>
</dbReference>
<keyword evidence="11" id="KW-1185">Reference proteome</keyword>
<organism evidence="10 11">
    <name type="scientific">Chlorella ohadii</name>
    <dbReference type="NCBI Taxonomy" id="2649997"/>
    <lineage>
        <taxon>Eukaryota</taxon>
        <taxon>Viridiplantae</taxon>
        <taxon>Chlorophyta</taxon>
        <taxon>core chlorophytes</taxon>
        <taxon>Trebouxiophyceae</taxon>
        <taxon>Chlorellales</taxon>
        <taxon>Chlorellaceae</taxon>
        <taxon>Chlorella clade</taxon>
        <taxon>Chlorella</taxon>
    </lineage>
</organism>
<evidence type="ECO:0000256" key="5">
    <source>
        <dbReference type="ARBA" id="ARBA00049507"/>
    </source>
</evidence>
<dbReference type="Pfam" id="PF20434">
    <property type="entry name" value="BD-FAE"/>
    <property type="match status" value="1"/>
</dbReference>
<comment type="similarity">
    <text evidence="3">Belongs to the AB hydrolase superfamily. Isoprenylcysteine methylesterase family.</text>
</comment>
<dbReference type="PANTHER" id="PTHR24198">
    <property type="entry name" value="ANKYRIN REPEAT AND PROTEIN KINASE DOMAIN-CONTAINING PROTEIN"/>
    <property type="match status" value="1"/>
</dbReference>
<keyword evidence="8" id="KW-0472">Membrane</keyword>
<reference evidence="10" key="1">
    <citation type="submission" date="2020-11" db="EMBL/GenBank/DDBJ databases">
        <title>Chlorella ohadii genome sequencing and assembly.</title>
        <authorList>
            <person name="Murik O."/>
            <person name="Treves H."/>
            <person name="Kedem I."/>
            <person name="Shotland Y."/>
            <person name="Kaplan A."/>
        </authorList>
    </citation>
    <scope>NUCLEOTIDE SEQUENCE</scope>
    <source>
        <strain evidence="10">1</strain>
    </source>
</reference>
<dbReference type="PANTHER" id="PTHR24198:SF165">
    <property type="entry name" value="ANKYRIN REPEAT-CONTAINING PROTEIN-RELATED"/>
    <property type="match status" value="1"/>
</dbReference>
<feature type="repeat" description="ANK" evidence="6">
    <location>
        <begin position="202"/>
        <end position="239"/>
    </location>
</feature>
<name>A0AAD5DK70_9CHLO</name>
<comment type="catalytic activity">
    <reaction evidence="5">
        <text>[protein]-C-terminal S-[(2E,6E)-farnesyl]-L-cysteine methyl ester + H2O = [protein]-C-terminal S-[(2E,6E)-farnesyl]-L-cysteine + methanol + H(+)</text>
        <dbReference type="Rhea" id="RHEA:48520"/>
        <dbReference type="Rhea" id="RHEA-COMP:12125"/>
        <dbReference type="Rhea" id="RHEA-COMP:12126"/>
        <dbReference type="ChEBI" id="CHEBI:15377"/>
        <dbReference type="ChEBI" id="CHEBI:15378"/>
        <dbReference type="ChEBI" id="CHEBI:17790"/>
        <dbReference type="ChEBI" id="CHEBI:90510"/>
        <dbReference type="ChEBI" id="CHEBI:90511"/>
        <dbReference type="EC" id="3.1.1.n2"/>
    </reaction>
</comment>
<dbReference type="InterPro" id="IPR013083">
    <property type="entry name" value="Znf_RING/FYVE/PHD"/>
</dbReference>
<accession>A0AAD5DK70</accession>
<dbReference type="SMART" id="SM00248">
    <property type="entry name" value="ANK"/>
    <property type="match status" value="11"/>
</dbReference>
<dbReference type="Gene3D" id="1.25.40.20">
    <property type="entry name" value="Ankyrin repeat-containing domain"/>
    <property type="match status" value="4"/>
</dbReference>
<evidence type="ECO:0000256" key="6">
    <source>
        <dbReference type="PROSITE-ProRule" id="PRU00023"/>
    </source>
</evidence>
<keyword evidence="1" id="KW-0677">Repeat</keyword>
<dbReference type="EMBL" id="JADXDR010000222">
    <property type="protein sequence ID" value="KAI7835829.1"/>
    <property type="molecule type" value="Genomic_DNA"/>
</dbReference>
<dbReference type="SUPFAM" id="SSF53474">
    <property type="entry name" value="alpha/beta-Hydrolases"/>
    <property type="match status" value="1"/>
</dbReference>
<dbReference type="SUPFAM" id="SSF48403">
    <property type="entry name" value="Ankyrin repeat"/>
    <property type="match status" value="2"/>
</dbReference>
<dbReference type="PROSITE" id="PS50297">
    <property type="entry name" value="ANK_REP_REGION"/>
    <property type="match status" value="4"/>
</dbReference>
<feature type="repeat" description="ANK" evidence="6">
    <location>
        <begin position="69"/>
        <end position="101"/>
    </location>
</feature>
<comment type="caution">
    <text evidence="10">The sequence shown here is derived from an EMBL/GenBank/DDBJ whole genome shotgun (WGS) entry which is preliminary data.</text>
</comment>
<dbReference type="PROSITE" id="PS50088">
    <property type="entry name" value="ANK_REPEAT"/>
    <property type="match status" value="7"/>
</dbReference>
<sequence>VTASHGQPCQRRERAPGAAAAGPSSSGGGGASSSGEERLRALAAAGRLEGIEQLLRQHPGVLNAACRDTGTTALVAAARQGREACVAALLTAGADVGAADNDGRSALQLAVGSGHLGCVESLLEGGADPNAADSTGSTVLHLAVQNGTLGCLEMLLAAGGNPAARNGSGDTPLHCCCAGKKGEQCGRALLAAGADPNWLGGGGQTVLHRALQNHDCKDMWHDLVQVLVAAGAETNAEVVWHSLGIWYSMERVCAARMVAANVHALHSPHDNERRTPLHIAALHGAPFTWVHALVMGGASLESADRSGRTPLQVARPEGNNTFIPAVLQAVEDQGKQLDERGVHEAPTPLHRAVACNQPGVLRSLLAKGHSPEAAALRSGLTPLTLAAVFGLDNCICELLAASADPNAADGAGDTAAFYAAEADDWHGLRRLLSGGASTDTACEISRTPLHVAAEQGHEACMIALLEAGADVTAADGTTYEKHATETWIARQQAAGQPPTSPVTNLPLEHSKLTENRIAKALITSLQAAASPPAQSACWPFTVSEGMQSSKRGLPPPLRLDSDLSSGELARLVAESIEDVALPTDEDEPPLPFSPSVVAKQLSRIGAEALLAEDLRTELLTPEGRAQIPHPTALEEWEARIKDLALISKLAAQLWGYLGVGWRWYVSFWRLVLFAVLLLPGFAQMMAFYFFSPRMLRSIPYGLLPRNRLDVFLPRKEWRAAGPRPTVIFITGGAWTIGYKAWGALLGRRLSQRGVLVFCLDYRNFPQGNTLDMMQDVNTGIAWVLRHAAAFGGDGQSFHIVGQSAGGQLGALALMLQMQQSLTRQPQLGASPVWDPSRIRGFVGVSGAYNLYALADHLHRRGLYRNLFEAIHSLEGKPMLRELSPTFRIRKLGAAVGQRLPPMLILHGTADKSVPMEIAIEFVAALKEAGVANARLKLYQGKTHTKPIVEDPMRGGRDELMDDVLSMVLGRQCHNLQMPMLPAALIDLASWVCPF</sequence>
<gene>
    <name evidence="10" type="ORF">COHA_010274</name>
</gene>
<keyword evidence="8" id="KW-0812">Transmembrane</keyword>
<evidence type="ECO:0000256" key="1">
    <source>
        <dbReference type="ARBA" id="ARBA00022737"/>
    </source>
</evidence>
<evidence type="ECO:0000313" key="10">
    <source>
        <dbReference type="EMBL" id="KAI7835829.1"/>
    </source>
</evidence>
<feature type="non-terminal residue" evidence="10">
    <location>
        <position position="1"/>
    </location>
</feature>
<evidence type="ECO:0000256" key="3">
    <source>
        <dbReference type="ARBA" id="ARBA00038028"/>
    </source>
</evidence>
<dbReference type="SUPFAM" id="SSF57850">
    <property type="entry name" value="RING/U-box"/>
    <property type="match status" value="1"/>
</dbReference>
<dbReference type="EC" id="3.1.1.n2" evidence="4"/>
<dbReference type="Proteomes" id="UP001205105">
    <property type="component" value="Unassembled WGS sequence"/>
</dbReference>
<dbReference type="Gene3D" id="3.30.40.10">
    <property type="entry name" value="Zinc/RING finger domain, C3HC4 (zinc finger)"/>
    <property type="match status" value="1"/>
</dbReference>
<dbReference type="InterPro" id="IPR029058">
    <property type="entry name" value="AB_hydrolase_fold"/>
</dbReference>
<dbReference type="Gene3D" id="3.40.50.1820">
    <property type="entry name" value="alpha/beta hydrolase"/>
    <property type="match status" value="1"/>
</dbReference>
<dbReference type="GO" id="GO:0016567">
    <property type="term" value="P:protein ubiquitination"/>
    <property type="evidence" value="ECO:0007669"/>
    <property type="project" value="InterPro"/>
</dbReference>